<reference evidence="1 4" key="3">
    <citation type="submission" date="2020-05" db="EMBL/GenBank/DDBJ databases">
        <title>Draft Genome Sequence of Ochrobactrum soli Isolated from Stable Fly Gut.</title>
        <authorList>
            <person name="Pileggi M.T."/>
            <person name="Vazhakkala L.J."/>
            <person name="Wong C.N."/>
        </authorList>
    </citation>
    <scope>NUCLEOTIDE SEQUENCE [LARGE SCALE GENOMIC DNA]</scope>
    <source>
        <strain evidence="1 4">MTP-C0764</strain>
    </source>
</reference>
<gene>
    <name evidence="1" type="ORF">HKX02_09320</name>
    <name evidence="2" type="ORF">OHAE_3990</name>
</gene>
<evidence type="ECO:0000313" key="1">
    <source>
        <dbReference type="EMBL" id="NNU60457.1"/>
    </source>
</evidence>
<proteinExistence type="predicted"/>
<dbReference type="Proteomes" id="UP000574931">
    <property type="component" value="Unassembled WGS sequence"/>
</dbReference>
<dbReference type="AlphaFoldDB" id="A0A2P9HIY4"/>
<evidence type="ECO:0000313" key="2">
    <source>
        <dbReference type="EMBL" id="SPL64058.1"/>
    </source>
</evidence>
<accession>A0A2P9HIY4</accession>
<keyword evidence="1" id="KW-0966">Cell projection</keyword>
<reference evidence="3" key="1">
    <citation type="submission" date="2017-12" db="EMBL/GenBank/DDBJ databases">
        <authorList>
            <person name="Diaz M."/>
        </authorList>
    </citation>
    <scope>NUCLEOTIDE SEQUENCE [LARGE SCALE GENOMIC DNA]</scope>
    <source>
        <strain evidence="3">FI11154</strain>
    </source>
</reference>
<evidence type="ECO:0000313" key="4">
    <source>
        <dbReference type="Proteomes" id="UP000574931"/>
    </source>
</evidence>
<protein>
    <submittedName>
        <fullName evidence="1">Flagellar protein FlgN</fullName>
    </submittedName>
</protein>
<evidence type="ECO:0000313" key="3">
    <source>
        <dbReference type="Proteomes" id="UP000246073"/>
    </source>
</evidence>
<reference evidence="2" key="2">
    <citation type="submission" date="2017-12" db="EMBL/GenBank/DDBJ databases">
        <authorList>
            <person name="Hurst M.R.H."/>
        </authorList>
    </citation>
    <scope>NUCLEOTIDE SEQUENCE [LARGE SCALE GENOMIC DNA]</scope>
    <source>
        <strain evidence="2">FI11154</strain>
    </source>
</reference>
<dbReference type="EMBL" id="JABFCY010000005">
    <property type="protein sequence ID" value="NNU60457.1"/>
    <property type="molecule type" value="Genomic_DNA"/>
</dbReference>
<keyword evidence="1" id="KW-0282">Flagellum</keyword>
<dbReference type="EMBL" id="OOFM01000004">
    <property type="protein sequence ID" value="SPL64058.1"/>
    <property type="molecule type" value="Genomic_DNA"/>
</dbReference>
<sequence length="161" mass="17638">MTETSSETSLPPQESLVLAKASEQVHDLAKPELAMEPVENPTLKPVVRAIQRLEDVIETETRLLMEGGNPDLAEINSRKSRGLYDFNKAIKKAAALAEPATLKGLQPLLDSLKQKLEKNCEALQLHLRAVGELADVIRSALETQEADGTYSMQSARLGHAR</sequence>
<organism evidence="2 3">
    <name type="scientific">Ochrobactrum soli</name>
    <dbReference type="NCBI Taxonomy" id="2448455"/>
    <lineage>
        <taxon>Bacteria</taxon>
        <taxon>Pseudomonadati</taxon>
        <taxon>Pseudomonadota</taxon>
        <taxon>Alphaproteobacteria</taxon>
        <taxon>Hyphomicrobiales</taxon>
        <taxon>Brucellaceae</taxon>
        <taxon>Brucella/Ochrobactrum group</taxon>
        <taxon>Ochrobactrum</taxon>
    </lineage>
</organism>
<dbReference type="Proteomes" id="UP000246073">
    <property type="component" value="Unassembled WGS sequence"/>
</dbReference>
<name>A0A2P9HIY4_9HYPH</name>
<keyword evidence="4" id="KW-1185">Reference proteome</keyword>
<keyword evidence="1" id="KW-0969">Cilium</keyword>